<dbReference type="GO" id="GO:0005829">
    <property type="term" value="C:cytosol"/>
    <property type="evidence" value="ECO:0007669"/>
    <property type="project" value="TreeGrafter"/>
</dbReference>
<protein>
    <submittedName>
        <fullName evidence="2">DNA ligase</fullName>
    </submittedName>
</protein>
<reference evidence="2 3" key="1">
    <citation type="journal article" date="2015" name="Microbes Environ.">
        <title>Distribution and evolution of nitrogen fixation genes in the phylum bacteroidetes.</title>
        <authorList>
            <person name="Inoue J."/>
            <person name="Oshima K."/>
            <person name="Suda W."/>
            <person name="Sakamoto M."/>
            <person name="Iino T."/>
            <person name="Noda S."/>
            <person name="Hongoh Y."/>
            <person name="Hattori M."/>
            <person name="Ohkuma M."/>
        </authorList>
    </citation>
    <scope>NUCLEOTIDE SEQUENCE [LARGE SCALE GENOMIC DNA]</scope>
    <source>
        <strain evidence="2">JCM 15548</strain>
    </source>
</reference>
<evidence type="ECO:0000313" key="2">
    <source>
        <dbReference type="EMBL" id="GAO28745.1"/>
    </source>
</evidence>
<dbReference type="GO" id="GO:0046872">
    <property type="term" value="F:metal ion binding"/>
    <property type="evidence" value="ECO:0007669"/>
    <property type="project" value="UniProtKB-KW"/>
</dbReference>
<dbReference type="CDD" id="cd00114">
    <property type="entry name" value="LIGANc"/>
    <property type="match status" value="1"/>
</dbReference>
<dbReference type="EMBL" id="BAZW01000004">
    <property type="protein sequence ID" value="GAO28745.1"/>
    <property type="molecule type" value="Genomic_DNA"/>
</dbReference>
<keyword evidence="3" id="KW-1185">Reference proteome</keyword>
<comment type="caution">
    <text evidence="2">The sequence shown here is derived from an EMBL/GenBank/DDBJ whole genome shotgun (WGS) entry which is preliminary data.</text>
</comment>
<dbReference type="STRING" id="1236989.JCM15548_1869"/>
<dbReference type="PANTHER" id="PTHR23389">
    <property type="entry name" value="CHROMOSOME TRANSMISSION FIDELITY FACTOR 18"/>
    <property type="match status" value="1"/>
</dbReference>
<dbReference type="AlphaFoldDB" id="A0A0E9LV45"/>
<dbReference type="SMART" id="SM00532">
    <property type="entry name" value="LIGANc"/>
    <property type="match status" value="1"/>
</dbReference>
<dbReference type="GO" id="GO:0003911">
    <property type="term" value="F:DNA ligase (NAD+) activity"/>
    <property type="evidence" value="ECO:0007669"/>
    <property type="project" value="InterPro"/>
</dbReference>
<dbReference type="RefSeq" id="WP_262486875.1">
    <property type="nucleotide sequence ID" value="NZ_BAZW01000004.1"/>
</dbReference>
<dbReference type="PANTHER" id="PTHR23389:SF9">
    <property type="entry name" value="DNA LIGASE"/>
    <property type="match status" value="1"/>
</dbReference>
<feature type="domain" description="NAD-dependent DNA ligase N-terminal" evidence="1">
    <location>
        <begin position="5"/>
        <end position="309"/>
    </location>
</feature>
<keyword evidence="2" id="KW-0436">Ligase</keyword>
<dbReference type="Gene3D" id="1.10.287.610">
    <property type="entry name" value="Helix hairpin bin"/>
    <property type="match status" value="1"/>
</dbReference>
<organism evidence="2 3">
    <name type="scientific">Geofilum rubicundum JCM 15548</name>
    <dbReference type="NCBI Taxonomy" id="1236989"/>
    <lineage>
        <taxon>Bacteria</taxon>
        <taxon>Pseudomonadati</taxon>
        <taxon>Bacteroidota</taxon>
        <taxon>Bacteroidia</taxon>
        <taxon>Marinilabiliales</taxon>
        <taxon>Marinilabiliaceae</taxon>
        <taxon>Geofilum</taxon>
    </lineage>
</organism>
<dbReference type="Proteomes" id="UP000032900">
    <property type="component" value="Unassembled WGS sequence"/>
</dbReference>
<accession>A0A0E9LV45</accession>
<dbReference type="Gene3D" id="3.30.470.30">
    <property type="entry name" value="DNA ligase/mRNA capping enzyme"/>
    <property type="match status" value="1"/>
</dbReference>
<sequence length="309" mass="35169">MEQKSVQDSIRQLREELHHHNYQYYILNHPEISDYAYDLKMTDLIELESKHPELKDPNSPSVRVGSDLSQDFQSIRHKYPMLSLGNTYSEGELRDFVNRVVKTVGHNIPFVCELKYDGTAIALSYENGRLTRGVTRGDGVTGDDVTQNVKTIQSIPLQLQGDYPPQLEARGEIFISRKNFEQLNQTREEAGEALFANPRNAAAGSLKLQNSSLVAKRPLECYLYHFLGEGLPHDSHFANLKAASSWGLRISPHFQLCQNFEEIHQFVNYWDEARKSLPFEIDGVVIKVDHLLTGRTGLYGQIPSLGHFI</sequence>
<proteinExistence type="predicted"/>
<evidence type="ECO:0000313" key="3">
    <source>
        <dbReference type="Proteomes" id="UP000032900"/>
    </source>
</evidence>
<dbReference type="InterPro" id="IPR013840">
    <property type="entry name" value="DNAligase_N"/>
</dbReference>
<name>A0A0E9LV45_9BACT</name>
<evidence type="ECO:0000259" key="1">
    <source>
        <dbReference type="SMART" id="SM00532"/>
    </source>
</evidence>
<gene>
    <name evidence="2" type="ORF">JCM15548_1869</name>
</gene>
<dbReference type="Pfam" id="PF01653">
    <property type="entry name" value="DNA_ligase_aden"/>
    <property type="match status" value="1"/>
</dbReference>
<dbReference type="InterPro" id="IPR013839">
    <property type="entry name" value="DNAligase_adenylation"/>
</dbReference>
<dbReference type="SUPFAM" id="SSF56091">
    <property type="entry name" value="DNA ligase/mRNA capping enzyme, catalytic domain"/>
    <property type="match status" value="1"/>
</dbReference>